<sequence>MFYYKSLEELAITLFIIGSAQMAIGLIIRLAHKIHKKEIETKLTDTPSNYNGHSHS</sequence>
<feature type="transmembrane region" description="Helical" evidence="1">
    <location>
        <begin position="12"/>
        <end position="32"/>
    </location>
</feature>
<dbReference type="Proteomes" id="UP001500866">
    <property type="component" value="Unassembled WGS sequence"/>
</dbReference>
<comment type="caution">
    <text evidence="3">The sequence shown here is derived from an EMBL/GenBank/DDBJ whole genome shotgun (WGS) entry which is preliminary data.</text>
</comment>
<proteinExistence type="predicted"/>
<name>A0ABN1GCR6_9BACI</name>
<keyword evidence="1" id="KW-0472">Membrane</keyword>
<organism evidence="3 4">
    <name type="scientific">Virgibacillus siamensis</name>
    <dbReference type="NCBI Taxonomy" id="480071"/>
    <lineage>
        <taxon>Bacteria</taxon>
        <taxon>Bacillati</taxon>
        <taxon>Bacillota</taxon>
        <taxon>Bacilli</taxon>
        <taxon>Bacillales</taxon>
        <taxon>Bacillaceae</taxon>
        <taxon>Virgibacillus</taxon>
    </lineage>
</organism>
<keyword evidence="4" id="KW-1185">Reference proteome</keyword>
<dbReference type="InterPro" id="IPR025424">
    <property type="entry name" value="YrhK_domain"/>
</dbReference>
<evidence type="ECO:0000256" key="1">
    <source>
        <dbReference type="SAM" id="Phobius"/>
    </source>
</evidence>
<evidence type="ECO:0000313" key="4">
    <source>
        <dbReference type="Proteomes" id="UP001500866"/>
    </source>
</evidence>
<keyword evidence="1" id="KW-1133">Transmembrane helix</keyword>
<protein>
    <recommendedName>
        <fullName evidence="2">YrhK domain-containing protein</fullName>
    </recommendedName>
</protein>
<evidence type="ECO:0000313" key="3">
    <source>
        <dbReference type="EMBL" id="GAA0608771.1"/>
    </source>
</evidence>
<evidence type="ECO:0000259" key="2">
    <source>
        <dbReference type="Pfam" id="PF14145"/>
    </source>
</evidence>
<dbReference type="EMBL" id="BAAADS010000018">
    <property type="protein sequence ID" value="GAA0608771.1"/>
    <property type="molecule type" value="Genomic_DNA"/>
</dbReference>
<gene>
    <name evidence="3" type="ORF">GCM10009001_27660</name>
</gene>
<accession>A0ABN1GCR6</accession>
<dbReference type="Pfam" id="PF14145">
    <property type="entry name" value="YrhK"/>
    <property type="match status" value="1"/>
</dbReference>
<keyword evidence="1" id="KW-0812">Transmembrane</keyword>
<reference evidence="3 4" key="1">
    <citation type="journal article" date="2019" name="Int. J. Syst. Evol. Microbiol.">
        <title>The Global Catalogue of Microorganisms (GCM) 10K type strain sequencing project: providing services to taxonomists for standard genome sequencing and annotation.</title>
        <authorList>
            <consortium name="The Broad Institute Genomics Platform"/>
            <consortium name="The Broad Institute Genome Sequencing Center for Infectious Disease"/>
            <person name="Wu L."/>
            <person name="Ma J."/>
        </authorList>
    </citation>
    <scope>NUCLEOTIDE SEQUENCE [LARGE SCALE GENOMIC DNA]</scope>
    <source>
        <strain evidence="3 4">JCM 15395</strain>
    </source>
</reference>
<feature type="domain" description="YrhK" evidence="2">
    <location>
        <begin position="1"/>
        <end position="34"/>
    </location>
</feature>